<dbReference type="InterPro" id="IPR006139">
    <property type="entry name" value="D-isomer_2_OHA_DH_cat_dom"/>
</dbReference>
<dbReference type="GO" id="GO:0030267">
    <property type="term" value="F:glyoxylate reductase (NADPH) activity"/>
    <property type="evidence" value="ECO:0007669"/>
    <property type="project" value="TreeGrafter"/>
</dbReference>
<dbReference type="EMBL" id="CAJQUM010000001">
    <property type="protein sequence ID" value="CAG4884361.1"/>
    <property type="molecule type" value="Genomic_DNA"/>
</dbReference>
<dbReference type="Pfam" id="PF02826">
    <property type="entry name" value="2-Hacid_dh_C"/>
    <property type="match status" value="1"/>
</dbReference>
<dbReference type="SUPFAM" id="SSF51735">
    <property type="entry name" value="NAD(P)-binding Rossmann-fold domains"/>
    <property type="match status" value="1"/>
</dbReference>
<organism evidence="5 6">
    <name type="scientific">Georgfuchsia toluolica</name>
    <dbReference type="NCBI Taxonomy" id="424218"/>
    <lineage>
        <taxon>Bacteria</taxon>
        <taxon>Pseudomonadati</taxon>
        <taxon>Pseudomonadota</taxon>
        <taxon>Betaproteobacteria</taxon>
        <taxon>Nitrosomonadales</taxon>
        <taxon>Sterolibacteriaceae</taxon>
        <taxon>Georgfuchsia</taxon>
    </lineage>
</organism>
<evidence type="ECO:0000313" key="6">
    <source>
        <dbReference type="Proteomes" id="UP000742786"/>
    </source>
</evidence>
<feature type="domain" description="D-isomer specific 2-hydroxyacid dehydrogenase NAD-binding" evidence="4">
    <location>
        <begin position="114"/>
        <end position="285"/>
    </location>
</feature>
<protein>
    <submittedName>
        <fullName evidence="5">D-3-phosphoglycerate dehydrogenase</fullName>
        <ecNumber evidence="5">1.1.1.95</ecNumber>
    </submittedName>
</protein>
<dbReference type="AlphaFoldDB" id="A0A916J8K4"/>
<dbReference type="RefSeq" id="WP_220636219.1">
    <property type="nucleotide sequence ID" value="NZ_CAJQUM010000001.1"/>
</dbReference>
<gene>
    <name evidence="5" type="ORF">GTOL_12244</name>
</gene>
<evidence type="ECO:0000259" key="4">
    <source>
        <dbReference type="Pfam" id="PF02826"/>
    </source>
</evidence>
<dbReference type="SUPFAM" id="SSF52283">
    <property type="entry name" value="Formate/glycerate dehydrogenase catalytic domain-like"/>
    <property type="match status" value="1"/>
</dbReference>
<dbReference type="Proteomes" id="UP000742786">
    <property type="component" value="Unassembled WGS sequence"/>
</dbReference>
<dbReference type="InterPro" id="IPR006140">
    <property type="entry name" value="D-isomer_DH_NAD-bd"/>
</dbReference>
<dbReference type="PROSITE" id="PS00671">
    <property type="entry name" value="D_2_HYDROXYACID_DH_3"/>
    <property type="match status" value="1"/>
</dbReference>
<evidence type="ECO:0000256" key="1">
    <source>
        <dbReference type="ARBA" id="ARBA00023002"/>
    </source>
</evidence>
<dbReference type="PANTHER" id="PTHR10996:SF283">
    <property type="entry name" value="GLYOXYLATE_HYDROXYPYRUVATE REDUCTASE B"/>
    <property type="match status" value="1"/>
</dbReference>
<evidence type="ECO:0000313" key="5">
    <source>
        <dbReference type="EMBL" id="CAG4884361.1"/>
    </source>
</evidence>
<dbReference type="CDD" id="cd12172">
    <property type="entry name" value="PGDH_like_2"/>
    <property type="match status" value="1"/>
</dbReference>
<dbReference type="GO" id="GO:0005829">
    <property type="term" value="C:cytosol"/>
    <property type="evidence" value="ECO:0007669"/>
    <property type="project" value="TreeGrafter"/>
</dbReference>
<reference evidence="5" key="1">
    <citation type="submission" date="2021-04" db="EMBL/GenBank/DDBJ databases">
        <authorList>
            <person name="Hornung B."/>
        </authorList>
    </citation>
    <scope>NUCLEOTIDE SEQUENCE</scope>
    <source>
        <strain evidence="5">G5G6</strain>
    </source>
</reference>
<evidence type="ECO:0000259" key="3">
    <source>
        <dbReference type="Pfam" id="PF00389"/>
    </source>
</evidence>
<name>A0A916J8K4_9PROT</name>
<dbReference type="PANTHER" id="PTHR10996">
    <property type="entry name" value="2-HYDROXYACID DEHYDROGENASE-RELATED"/>
    <property type="match status" value="1"/>
</dbReference>
<dbReference type="InterPro" id="IPR029753">
    <property type="entry name" value="D-isomer_DH_CS"/>
</dbReference>
<dbReference type="InterPro" id="IPR036291">
    <property type="entry name" value="NAD(P)-bd_dom_sf"/>
</dbReference>
<dbReference type="InterPro" id="IPR050223">
    <property type="entry name" value="D-isomer_2-hydroxyacid_DH"/>
</dbReference>
<dbReference type="GO" id="GO:0004617">
    <property type="term" value="F:phosphoglycerate dehydrogenase activity"/>
    <property type="evidence" value="ECO:0007669"/>
    <property type="project" value="UniProtKB-EC"/>
</dbReference>
<comment type="caution">
    <text evidence="5">The sequence shown here is derived from an EMBL/GenBank/DDBJ whole genome shotgun (WGS) entry which is preliminary data.</text>
</comment>
<feature type="domain" description="D-isomer specific 2-hydroxyacid dehydrogenase catalytic" evidence="3">
    <location>
        <begin position="32"/>
        <end position="303"/>
    </location>
</feature>
<sequence>MKVLVTCPPMLGMIESFRPSFDAKGIGLTAPKVVQTLSVAELKELVPRHDGWIIGDDPASREVFTAGKAGKLKAAVKWGIGVDNVDFAACKDLDIPITNTPDMFGAEVADVAVGYVIALARETFQIDRGVRAGNWPKPRGISLAGKTVALIGYGDIGRNTAKRLLAADMKVIAHDPAASRLPAMAAVEFAQWPQRLTEADYIVVTCALTPSSHHMINADTLAMAKPGVRIVNVARGPIIDETALIAALESGHAHSAALDVFETEPLPAGSPLRQHPHCVFGSHNASNTADAVRRTSEIAIGKLFGFLGIQ</sequence>
<proteinExistence type="inferred from homology"/>
<dbReference type="Pfam" id="PF00389">
    <property type="entry name" value="2-Hacid_dh"/>
    <property type="match status" value="1"/>
</dbReference>
<accession>A0A916J8K4</accession>
<keyword evidence="6" id="KW-1185">Reference proteome</keyword>
<keyword evidence="1 2" id="KW-0560">Oxidoreductase</keyword>
<dbReference type="GO" id="GO:0051287">
    <property type="term" value="F:NAD binding"/>
    <property type="evidence" value="ECO:0007669"/>
    <property type="project" value="InterPro"/>
</dbReference>
<dbReference type="GO" id="GO:0016618">
    <property type="term" value="F:hydroxypyruvate reductase [NAD(P)H] activity"/>
    <property type="evidence" value="ECO:0007669"/>
    <property type="project" value="TreeGrafter"/>
</dbReference>
<evidence type="ECO:0000256" key="2">
    <source>
        <dbReference type="RuleBase" id="RU003719"/>
    </source>
</evidence>
<dbReference type="EC" id="1.1.1.95" evidence="5"/>
<comment type="similarity">
    <text evidence="2">Belongs to the D-isomer specific 2-hydroxyacid dehydrogenase family.</text>
</comment>
<dbReference type="Gene3D" id="3.40.50.720">
    <property type="entry name" value="NAD(P)-binding Rossmann-like Domain"/>
    <property type="match status" value="2"/>
</dbReference>